<proteinExistence type="predicted"/>
<keyword evidence="4" id="KW-1185">Reference proteome</keyword>
<feature type="domain" description="FlgD/Vpr Ig-like" evidence="1">
    <location>
        <begin position="103"/>
        <end position="155"/>
    </location>
</feature>
<dbReference type="Gene3D" id="2.30.30.910">
    <property type="match status" value="1"/>
</dbReference>
<reference evidence="3 4" key="1">
    <citation type="submission" date="2018-06" db="EMBL/GenBank/DDBJ databases">
        <authorList>
            <consortium name="Pathogen Informatics"/>
            <person name="Doyle S."/>
        </authorList>
    </citation>
    <scope>NUCLEOTIDE SEQUENCE [LARGE SCALE GENOMIC DNA]</scope>
    <source>
        <strain evidence="3 4">NCTC13315</strain>
    </source>
</reference>
<dbReference type="OrthoDB" id="9785233at2"/>
<protein>
    <submittedName>
        <fullName evidence="3">Flagellar basal body rod modification protein FlgD</fullName>
    </submittedName>
</protein>
<keyword evidence="3" id="KW-0282">Flagellum</keyword>
<sequence length="205" mass="23053">MFDLDGYLENYDDLNQLDTQMRFPDQKSNSFLPSGDTTWALLTWYHLNYIVPDFSKCLASTFQSNQVLQASALVGRKVIVTANYLLINKELSCQMLIEVITHVNKAMAVIYDCTGRIIRKLLLGEQPAGFLEFEWDLLNYQGLRIPPGKYLLQASGFVADKKIPLKTLIIANVNGVNLEQKTGEIKLSIAGLGDVTLEQVEFISN</sequence>
<dbReference type="RefSeq" id="WP_115302457.1">
    <property type="nucleotide sequence ID" value="NZ_CAAAHO010000001.1"/>
</dbReference>
<dbReference type="EMBL" id="UGNV01000001">
    <property type="protein sequence ID" value="STX28732.1"/>
    <property type="molecule type" value="Genomic_DNA"/>
</dbReference>
<name>A0A378I1A0_9GAMM</name>
<keyword evidence="3" id="KW-0966">Cell projection</keyword>
<organism evidence="3 4">
    <name type="scientific">Legionella beliardensis</name>
    <dbReference type="NCBI Taxonomy" id="91822"/>
    <lineage>
        <taxon>Bacteria</taxon>
        <taxon>Pseudomonadati</taxon>
        <taxon>Pseudomonadota</taxon>
        <taxon>Gammaproteobacteria</taxon>
        <taxon>Legionellales</taxon>
        <taxon>Legionellaceae</taxon>
        <taxon>Legionella</taxon>
    </lineage>
</organism>
<gene>
    <name evidence="3" type="primary">flgD</name>
    <name evidence="3" type="ORF">NCTC13315_01265</name>
</gene>
<dbReference type="Gene3D" id="2.60.40.4070">
    <property type="match status" value="1"/>
</dbReference>
<evidence type="ECO:0000259" key="1">
    <source>
        <dbReference type="Pfam" id="PF13860"/>
    </source>
</evidence>
<keyword evidence="3" id="KW-0969">Cilium</keyword>
<evidence type="ECO:0000259" key="2">
    <source>
        <dbReference type="Pfam" id="PF13861"/>
    </source>
</evidence>
<dbReference type="Pfam" id="PF13860">
    <property type="entry name" value="FlgD_ig"/>
    <property type="match status" value="1"/>
</dbReference>
<accession>A0A378I1A0</accession>
<dbReference type="Proteomes" id="UP000254968">
    <property type="component" value="Unassembled WGS sequence"/>
</dbReference>
<feature type="domain" description="FlgD Tudor-like" evidence="2">
    <location>
        <begin position="65"/>
        <end position="200"/>
    </location>
</feature>
<evidence type="ECO:0000313" key="4">
    <source>
        <dbReference type="Proteomes" id="UP000254968"/>
    </source>
</evidence>
<evidence type="ECO:0000313" key="3">
    <source>
        <dbReference type="EMBL" id="STX28732.1"/>
    </source>
</evidence>
<dbReference type="Pfam" id="PF13861">
    <property type="entry name" value="FLgD_tudor"/>
    <property type="match status" value="1"/>
</dbReference>
<dbReference type="InterPro" id="IPR025965">
    <property type="entry name" value="FlgD/Vpr_Ig-like"/>
</dbReference>
<dbReference type="AlphaFoldDB" id="A0A378I1A0"/>
<dbReference type="InterPro" id="IPR025963">
    <property type="entry name" value="FLgD_Tudor"/>
</dbReference>